<keyword evidence="2" id="KW-1185">Reference proteome</keyword>
<dbReference type="EMBL" id="CVRI01000038">
    <property type="protein sequence ID" value="CRK93752.1"/>
    <property type="molecule type" value="Genomic_DNA"/>
</dbReference>
<name>A0A1J1I081_9DIPT</name>
<evidence type="ECO:0000313" key="1">
    <source>
        <dbReference type="EMBL" id="CRK93752.1"/>
    </source>
</evidence>
<reference evidence="1 2" key="1">
    <citation type="submission" date="2015-04" db="EMBL/GenBank/DDBJ databases">
        <authorList>
            <person name="Syromyatnikov M.Y."/>
            <person name="Popov V.N."/>
        </authorList>
    </citation>
    <scope>NUCLEOTIDE SEQUENCE [LARGE SCALE GENOMIC DNA]</scope>
</reference>
<gene>
    <name evidence="1" type="ORF">CLUMA_CG007280</name>
</gene>
<organism evidence="1 2">
    <name type="scientific">Clunio marinus</name>
    <dbReference type="NCBI Taxonomy" id="568069"/>
    <lineage>
        <taxon>Eukaryota</taxon>
        <taxon>Metazoa</taxon>
        <taxon>Ecdysozoa</taxon>
        <taxon>Arthropoda</taxon>
        <taxon>Hexapoda</taxon>
        <taxon>Insecta</taxon>
        <taxon>Pterygota</taxon>
        <taxon>Neoptera</taxon>
        <taxon>Endopterygota</taxon>
        <taxon>Diptera</taxon>
        <taxon>Nematocera</taxon>
        <taxon>Chironomoidea</taxon>
        <taxon>Chironomidae</taxon>
        <taxon>Clunio</taxon>
    </lineage>
</organism>
<sequence length="114" mass="12953">MKNSFAFEMAPQCLDRLGGKLDCTFRPKQLKYNKSPMISVSISNISIRSAKGKKSQRHAFSSFCCFWSVKERGGENIIRRSTLRERKTTINLTRCGKLAVNKHFRKSGCMLSDG</sequence>
<dbReference type="Proteomes" id="UP000183832">
    <property type="component" value="Unassembled WGS sequence"/>
</dbReference>
<accession>A0A1J1I081</accession>
<proteinExistence type="predicted"/>
<evidence type="ECO:0000313" key="2">
    <source>
        <dbReference type="Proteomes" id="UP000183832"/>
    </source>
</evidence>
<protein>
    <submittedName>
        <fullName evidence="1">CLUMA_CG007280, isoform A</fullName>
    </submittedName>
</protein>
<dbReference type="AlphaFoldDB" id="A0A1J1I081"/>